<dbReference type="AlphaFoldDB" id="A0A5C5ZJZ6"/>
<feature type="signal peptide" evidence="5">
    <location>
        <begin position="1"/>
        <end position="28"/>
    </location>
</feature>
<comment type="similarity">
    <text evidence="1 4">Belongs to the glycosyl hydrolase 28 family.</text>
</comment>
<dbReference type="InterPro" id="IPR006626">
    <property type="entry name" value="PbH1"/>
</dbReference>
<sequence length="458" mass="49535" precursor="true">MVVTCRVLNSLLVAVALLLVANAPEARAADAVAVGWDSAPDILAAIEEPTFPDNDFVITDDAYEGGAEPGGETDCLPAIKAAIKACNAAGGGRVVIPAGEWFVKGPIHLLSNVNLHAEAGAKVQFSNEPNDFLPPVLTRFEGTEVYTYSPPLYALDQENIAITGGGVFDGGADDDHWWTWKRERGDINKLREQAESNVAPEKRVFGEGNTLRVNFVQPYRCHKVLLEGYTLNRSPMWCQNPVLCTSVTVRGVTVESHGPNNDGCNPEACDGVLIEDCVFDTGDDCIAIKSGRNADGRRIGTPSKNIVVRNCTMRDGHGGVVLGSEMSGGIENVFVEDCYMSSPNLERAIRLKSNSMRGGYLRNMHVRNVEVGEVSDAVFRINLVYDQPETGPHVPHVSNVTLENVTSKKSKRALHLVGLPDAPITGLTLRNCTFAGAKQPSLIEHVEDLSLENFSMPK</sequence>
<dbReference type="PANTHER" id="PTHR31339:SF9">
    <property type="entry name" value="PLASMIN AND FIBRONECTIN-BINDING PROTEIN A"/>
    <property type="match status" value="1"/>
</dbReference>
<evidence type="ECO:0000256" key="3">
    <source>
        <dbReference type="ARBA" id="ARBA00023295"/>
    </source>
</evidence>
<dbReference type="SUPFAM" id="SSF51126">
    <property type="entry name" value="Pectin lyase-like"/>
    <property type="match status" value="1"/>
</dbReference>
<organism evidence="6 7">
    <name type="scientific">Pseudobythopirellula maris</name>
    <dbReference type="NCBI Taxonomy" id="2527991"/>
    <lineage>
        <taxon>Bacteria</taxon>
        <taxon>Pseudomonadati</taxon>
        <taxon>Planctomycetota</taxon>
        <taxon>Planctomycetia</taxon>
        <taxon>Pirellulales</taxon>
        <taxon>Lacipirellulaceae</taxon>
        <taxon>Pseudobythopirellula</taxon>
    </lineage>
</organism>
<dbReference type="InterPro" id="IPR011050">
    <property type="entry name" value="Pectin_lyase_fold/virulence"/>
</dbReference>
<dbReference type="SMART" id="SM00710">
    <property type="entry name" value="PbH1"/>
    <property type="match status" value="4"/>
</dbReference>
<keyword evidence="3 4" id="KW-0326">Glycosidase</keyword>
<dbReference type="EMBL" id="SJPQ01000003">
    <property type="protein sequence ID" value="TWT87367.1"/>
    <property type="molecule type" value="Genomic_DNA"/>
</dbReference>
<keyword evidence="5" id="KW-0732">Signal</keyword>
<comment type="caution">
    <text evidence="6">The sequence shown here is derived from an EMBL/GenBank/DDBJ whole genome shotgun (WGS) entry which is preliminary data.</text>
</comment>
<dbReference type="InterPro" id="IPR012334">
    <property type="entry name" value="Pectin_lyas_fold"/>
</dbReference>
<dbReference type="EC" id="3.2.1.15" evidence="6"/>
<gene>
    <name evidence="6" type="primary">pgl_2</name>
    <name evidence="6" type="ORF">Mal64_29060</name>
</gene>
<accession>A0A5C5ZJZ6</accession>
<protein>
    <submittedName>
        <fullName evidence="6">Polygalacturonase</fullName>
        <ecNumber evidence="6">3.2.1.15</ecNumber>
    </submittedName>
</protein>
<dbReference type="Pfam" id="PF00295">
    <property type="entry name" value="Glyco_hydro_28"/>
    <property type="match status" value="1"/>
</dbReference>
<dbReference type="Gene3D" id="2.160.20.10">
    <property type="entry name" value="Single-stranded right-handed beta-helix, Pectin lyase-like"/>
    <property type="match status" value="1"/>
</dbReference>
<evidence type="ECO:0000313" key="6">
    <source>
        <dbReference type="EMBL" id="TWT87367.1"/>
    </source>
</evidence>
<evidence type="ECO:0000256" key="2">
    <source>
        <dbReference type="ARBA" id="ARBA00022801"/>
    </source>
</evidence>
<dbReference type="InterPro" id="IPR000743">
    <property type="entry name" value="Glyco_hydro_28"/>
</dbReference>
<dbReference type="GO" id="GO:0004650">
    <property type="term" value="F:polygalacturonase activity"/>
    <property type="evidence" value="ECO:0007669"/>
    <property type="project" value="UniProtKB-EC"/>
</dbReference>
<feature type="chain" id="PRO_5023063143" evidence="5">
    <location>
        <begin position="29"/>
        <end position="458"/>
    </location>
</feature>
<dbReference type="OrthoDB" id="9795222at2"/>
<evidence type="ECO:0000313" key="7">
    <source>
        <dbReference type="Proteomes" id="UP000315440"/>
    </source>
</evidence>
<dbReference type="GO" id="GO:0005975">
    <property type="term" value="P:carbohydrate metabolic process"/>
    <property type="evidence" value="ECO:0007669"/>
    <property type="project" value="InterPro"/>
</dbReference>
<dbReference type="RefSeq" id="WP_146401441.1">
    <property type="nucleotide sequence ID" value="NZ_SJPQ01000003.1"/>
</dbReference>
<name>A0A5C5ZJZ6_9BACT</name>
<dbReference type="InterPro" id="IPR051801">
    <property type="entry name" value="GH28_Enzymes"/>
</dbReference>
<dbReference type="Proteomes" id="UP000315440">
    <property type="component" value="Unassembled WGS sequence"/>
</dbReference>
<keyword evidence="2 4" id="KW-0378">Hydrolase</keyword>
<evidence type="ECO:0000256" key="4">
    <source>
        <dbReference type="RuleBase" id="RU361169"/>
    </source>
</evidence>
<dbReference type="PANTHER" id="PTHR31339">
    <property type="entry name" value="PECTIN LYASE-RELATED"/>
    <property type="match status" value="1"/>
</dbReference>
<evidence type="ECO:0000256" key="1">
    <source>
        <dbReference type="ARBA" id="ARBA00008834"/>
    </source>
</evidence>
<evidence type="ECO:0000256" key="5">
    <source>
        <dbReference type="SAM" id="SignalP"/>
    </source>
</evidence>
<reference evidence="6 7" key="1">
    <citation type="submission" date="2019-02" db="EMBL/GenBank/DDBJ databases">
        <title>Deep-cultivation of Planctomycetes and their phenomic and genomic characterization uncovers novel biology.</title>
        <authorList>
            <person name="Wiegand S."/>
            <person name="Jogler M."/>
            <person name="Boedeker C."/>
            <person name="Pinto D."/>
            <person name="Vollmers J."/>
            <person name="Rivas-Marin E."/>
            <person name="Kohn T."/>
            <person name="Peeters S.H."/>
            <person name="Heuer A."/>
            <person name="Rast P."/>
            <person name="Oberbeckmann S."/>
            <person name="Bunk B."/>
            <person name="Jeske O."/>
            <person name="Meyerdierks A."/>
            <person name="Storesund J.E."/>
            <person name="Kallscheuer N."/>
            <person name="Luecker S."/>
            <person name="Lage O.M."/>
            <person name="Pohl T."/>
            <person name="Merkel B.J."/>
            <person name="Hornburger P."/>
            <person name="Mueller R.-W."/>
            <person name="Bruemmer F."/>
            <person name="Labrenz M."/>
            <person name="Spormann A.M."/>
            <person name="Op Den Camp H."/>
            <person name="Overmann J."/>
            <person name="Amann R."/>
            <person name="Jetten M.S.M."/>
            <person name="Mascher T."/>
            <person name="Medema M.H."/>
            <person name="Devos D.P."/>
            <person name="Kaster A.-K."/>
            <person name="Ovreas L."/>
            <person name="Rohde M."/>
            <person name="Galperin M.Y."/>
            <person name="Jogler C."/>
        </authorList>
    </citation>
    <scope>NUCLEOTIDE SEQUENCE [LARGE SCALE GENOMIC DNA]</scope>
    <source>
        <strain evidence="6 7">Mal64</strain>
    </source>
</reference>
<keyword evidence="7" id="KW-1185">Reference proteome</keyword>
<dbReference type="PROSITE" id="PS00502">
    <property type="entry name" value="POLYGALACTURONASE"/>
    <property type="match status" value="1"/>
</dbReference>
<proteinExistence type="inferred from homology"/>